<comment type="caution">
    <text evidence="1">The sequence shown here is derived from an EMBL/GenBank/DDBJ whole genome shotgun (WGS) entry which is preliminary data.</text>
</comment>
<evidence type="ECO:0000313" key="2">
    <source>
        <dbReference type="Proteomes" id="UP001286313"/>
    </source>
</evidence>
<accession>A0AAE1L3R9</accession>
<keyword evidence="2" id="KW-1185">Reference proteome</keyword>
<dbReference type="Proteomes" id="UP001286313">
    <property type="component" value="Unassembled WGS sequence"/>
</dbReference>
<dbReference type="AlphaFoldDB" id="A0AAE1L3R9"/>
<protein>
    <submittedName>
        <fullName evidence="1">Uncharacterized protein</fullName>
    </submittedName>
</protein>
<proteinExistence type="predicted"/>
<evidence type="ECO:0000313" key="1">
    <source>
        <dbReference type="EMBL" id="KAK3895539.1"/>
    </source>
</evidence>
<name>A0AAE1L3R9_PETCI</name>
<sequence>MVDDPWVHAVELVLDTNTTTSKHVGGLIRNKLDDVKAGKDSIRQDGIRKMVAICSDALLKAMSEVFGCSSAHLKGYCSDFLPNSHLQFFQIVWPTSEHNLEELKMRIQEEIAAIPLEMCRRAAEKNQTSPSTVHRYRWPPSS</sequence>
<gene>
    <name evidence="1" type="ORF">Pcinc_000777</name>
</gene>
<dbReference type="EMBL" id="JAWQEG010000038">
    <property type="protein sequence ID" value="KAK3895539.1"/>
    <property type="molecule type" value="Genomic_DNA"/>
</dbReference>
<reference evidence="1" key="1">
    <citation type="submission" date="2023-10" db="EMBL/GenBank/DDBJ databases">
        <title>Genome assemblies of two species of porcelain crab, Petrolisthes cinctipes and Petrolisthes manimaculis (Anomura: Porcellanidae).</title>
        <authorList>
            <person name="Angst P."/>
        </authorList>
    </citation>
    <scope>NUCLEOTIDE SEQUENCE</scope>
    <source>
        <strain evidence="1">PB745_01</strain>
        <tissue evidence="1">Gill</tissue>
    </source>
</reference>
<organism evidence="1 2">
    <name type="scientific">Petrolisthes cinctipes</name>
    <name type="common">Flat porcelain crab</name>
    <dbReference type="NCBI Taxonomy" id="88211"/>
    <lineage>
        <taxon>Eukaryota</taxon>
        <taxon>Metazoa</taxon>
        <taxon>Ecdysozoa</taxon>
        <taxon>Arthropoda</taxon>
        <taxon>Crustacea</taxon>
        <taxon>Multicrustacea</taxon>
        <taxon>Malacostraca</taxon>
        <taxon>Eumalacostraca</taxon>
        <taxon>Eucarida</taxon>
        <taxon>Decapoda</taxon>
        <taxon>Pleocyemata</taxon>
        <taxon>Anomura</taxon>
        <taxon>Galatheoidea</taxon>
        <taxon>Porcellanidae</taxon>
        <taxon>Petrolisthes</taxon>
    </lineage>
</organism>